<dbReference type="CDD" id="cd00739">
    <property type="entry name" value="DHPS"/>
    <property type="match status" value="1"/>
</dbReference>
<dbReference type="PROSITE" id="PS00793">
    <property type="entry name" value="DHPS_2"/>
    <property type="match status" value="1"/>
</dbReference>
<keyword evidence="7 9" id="KW-0460">Magnesium</keyword>
<sequence length="290" mass="30959">MTSSTRMFWQTTRFRIDLAQPQVMGIVNVTPDSFSDGGQHAHTAAALAHCEQLLRDGAQMLDIGAESTRPGAQPVPVEQELARLLPVLQAAVTLGVPISVDTYKPQVMQAALDVGVDIINDIWALRWADPAHPLAGSAVVAQHPSCGVCLMHMHREPQTMQAAPMQGDAVAQVLHFLERSAQDLHALGVEKTRIALDPGVGFGKTVAQNFALLARQSEFLALGYPLLVGWSRKSSLAGMAAGTGTLDAQQRLVPSVAAALLAIERGARIVRVHDVLQTAQAVKVWLAAQA</sequence>
<comment type="function">
    <text evidence="9">Catalyzes the condensation of para-aminobenzoate (pABA) with 6-hydroxymethyl-7,8-dihydropterin diphosphate (DHPt-PP) to form 7,8-dihydropteroate (H2Pte), the immediate precursor of folate derivatives.</text>
</comment>
<name>A0ABU2C3K8_9BURK</name>
<dbReference type="Proteomes" id="UP001180487">
    <property type="component" value="Unassembled WGS sequence"/>
</dbReference>
<dbReference type="InterPro" id="IPR045031">
    <property type="entry name" value="DHP_synth-like"/>
</dbReference>
<evidence type="ECO:0000256" key="9">
    <source>
        <dbReference type="RuleBase" id="RU361205"/>
    </source>
</evidence>
<keyword evidence="12" id="KW-1185">Reference proteome</keyword>
<dbReference type="EC" id="2.5.1.15" evidence="4 9"/>
<dbReference type="PROSITE" id="PS50972">
    <property type="entry name" value="PTERIN_BINDING"/>
    <property type="match status" value="1"/>
</dbReference>
<comment type="similarity">
    <text evidence="9">Belongs to the DHPS family.</text>
</comment>
<organism evidence="11 12">
    <name type="scientific">Rhodoferax ferrireducens</name>
    <dbReference type="NCBI Taxonomy" id="192843"/>
    <lineage>
        <taxon>Bacteria</taxon>
        <taxon>Pseudomonadati</taxon>
        <taxon>Pseudomonadota</taxon>
        <taxon>Betaproteobacteria</taxon>
        <taxon>Burkholderiales</taxon>
        <taxon>Comamonadaceae</taxon>
        <taxon>Rhodoferax</taxon>
    </lineage>
</organism>
<keyword evidence="6 9" id="KW-0479">Metal-binding</keyword>
<dbReference type="PANTHER" id="PTHR20941:SF1">
    <property type="entry name" value="FOLIC ACID SYNTHESIS PROTEIN FOL1"/>
    <property type="match status" value="1"/>
</dbReference>
<evidence type="ECO:0000256" key="5">
    <source>
        <dbReference type="ARBA" id="ARBA00022679"/>
    </source>
</evidence>
<feature type="domain" description="Pterin-binding" evidence="10">
    <location>
        <begin position="21"/>
        <end position="283"/>
    </location>
</feature>
<comment type="pathway">
    <text evidence="3 9">Cofactor biosynthesis; tetrahydrofolate biosynthesis; 7,8-dihydrofolate from 2-amino-4-hydroxy-6-hydroxymethyl-7,8-dihydropteridine diphosphate and 4-aminobenzoate: step 1/2.</text>
</comment>
<gene>
    <name evidence="11" type="ORF">J2X19_000485</name>
</gene>
<reference evidence="11 12" key="1">
    <citation type="submission" date="2023-07" db="EMBL/GenBank/DDBJ databases">
        <title>Sorghum-associated microbial communities from plants grown in Nebraska, USA.</title>
        <authorList>
            <person name="Schachtman D."/>
        </authorList>
    </citation>
    <scope>NUCLEOTIDE SEQUENCE [LARGE SCALE GENOMIC DNA]</scope>
    <source>
        <strain evidence="11 12">BE313</strain>
    </source>
</reference>
<proteinExistence type="inferred from homology"/>
<evidence type="ECO:0000256" key="8">
    <source>
        <dbReference type="ARBA" id="ARBA00022909"/>
    </source>
</evidence>
<dbReference type="InterPro" id="IPR011005">
    <property type="entry name" value="Dihydropteroate_synth-like_sf"/>
</dbReference>
<comment type="catalytic activity">
    <reaction evidence="1">
        <text>(7,8-dihydropterin-6-yl)methyl diphosphate + 4-aminobenzoate = 7,8-dihydropteroate + diphosphate</text>
        <dbReference type="Rhea" id="RHEA:19949"/>
        <dbReference type="ChEBI" id="CHEBI:17836"/>
        <dbReference type="ChEBI" id="CHEBI:17839"/>
        <dbReference type="ChEBI" id="CHEBI:33019"/>
        <dbReference type="ChEBI" id="CHEBI:72950"/>
        <dbReference type="EC" id="2.5.1.15"/>
    </reaction>
</comment>
<dbReference type="NCBIfam" id="TIGR01496">
    <property type="entry name" value="DHPS"/>
    <property type="match status" value="1"/>
</dbReference>
<evidence type="ECO:0000256" key="2">
    <source>
        <dbReference type="ARBA" id="ARBA00001946"/>
    </source>
</evidence>
<evidence type="ECO:0000313" key="12">
    <source>
        <dbReference type="Proteomes" id="UP001180487"/>
    </source>
</evidence>
<evidence type="ECO:0000256" key="4">
    <source>
        <dbReference type="ARBA" id="ARBA00012458"/>
    </source>
</evidence>
<evidence type="ECO:0000256" key="6">
    <source>
        <dbReference type="ARBA" id="ARBA00022723"/>
    </source>
</evidence>
<keyword evidence="8 9" id="KW-0289">Folate biosynthesis</keyword>
<evidence type="ECO:0000313" key="11">
    <source>
        <dbReference type="EMBL" id="MDR7375827.1"/>
    </source>
</evidence>
<protein>
    <recommendedName>
        <fullName evidence="4 9">Dihydropteroate synthase</fullName>
        <shortName evidence="9">DHPS</shortName>
        <ecNumber evidence="4 9">2.5.1.15</ecNumber>
    </recommendedName>
    <alternativeName>
        <fullName evidence="9">Dihydropteroate pyrophosphorylase</fullName>
    </alternativeName>
</protein>
<dbReference type="PROSITE" id="PS00792">
    <property type="entry name" value="DHPS_1"/>
    <property type="match status" value="1"/>
</dbReference>
<dbReference type="EMBL" id="JAVDXT010000001">
    <property type="protein sequence ID" value="MDR7375827.1"/>
    <property type="molecule type" value="Genomic_DNA"/>
</dbReference>
<evidence type="ECO:0000256" key="7">
    <source>
        <dbReference type="ARBA" id="ARBA00022842"/>
    </source>
</evidence>
<dbReference type="InterPro" id="IPR006390">
    <property type="entry name" value="DHP_synth_dom"/>
</dbReference>
<evidence type="ECO:0000256" key="1">
    <source>
        <dbReference type="ARBA" id="ARBA00000012"/>
    </source>
</evidence>
<dbReference type="Gene3D" id="3.20.20.20">
    <property type="entry name" value="Dihydropteroate synthase-like"/>
    <property type="match status" value="1"/>
</dbReference>
<accession>A0ABU2C3K8</accession>
<keyword evidence="5 9" id="KW-0808">Transferase</keyword>
<comment type="caution">
    <text evidence="11">The sequence shown here is derived from an EMBL/GenBank/DDBJ whole genome shotgun (WGS) entry which is preliminary data.</text>
</comment>
<dbReference type="GO" id="GO:0004156">
    <property type="term" value="F:dihydropteroate synthase activity"/>
    <property type="evidence" value="ECO:0007669"/>
    <property type="project" value="UniProtKB-EC"/>
</dbReference>
<evidence type="ECO:0000259" key="10">
    <source>
        <dbReference type="PROSITE" id="PS50972"/>
    </source>
</evidence>
<dbReference type="PANTHER" id="PTHR20941">
    <property type="entry name" value="FOLATE SYNTHESIS PROTEINS"/>
    <property type="match status" value="1"/>
</dbReference>
<dbReference type="InterPro" id="IPR000489">
    <property type="entry name" value="Pterin-binding_dom"/>
</dbReference>
<dbReference type="Pfam" id="PF00809">
    <property type="entry name" value="Pterin_bind"/>
    <property type="match status" value="1"/>
</dbReference>
<evidence type="ECO:0000256" key="3">
    <source>
        <dbReference type="ARBA" id="ARBA00004763"/>
    </source>
</evidence>
<comment type="cofactor">
    <cofactor evidence="2 9">
        <name>Mg(2+)</name>
        <dbReference type="ChEBI" id="CHEBI:18420"/>
    </cofactor>
</comment>
<dbReference type="SUPFAM" id="SSF51717">
    <property type="entry name" value="Dihydropteroate synthetase-like"/>
    <property type="match status" value="1"/>
</dbReference>